<comment type="cofactor">
    <cofactor evidence="1">
        <name>Cu cation</name>
        <dbReference type="ChEBI" id="CHEBI:23378"/>
    </cofactor>
</comment>
<evidence type="ECO:0000259" key="14">
    <source>
        <dbReference type="Pfam" id="PF01179"/>
    </source>
</evidence>
<dbReference type="GO" id="GO:0008131">
    <property type="term" value="F:primary methylamine oxidase activity"/>
    <property type="evidence" value="ECO:0007669"/>
    <property type="project" value="UniProtKB-EC"/>
</dbReference>
<reference evidence="17 18" key="1">
    <citation type="journal article" date="2015" name="Antonie Van Leeuwenhoek">
        <title>Prauserella endophytica sp. nov., an endophytic actinobacterium isolated from Tamarix taklamakanensis.</title>
        <authorList>
            <person name="Liu J.M."/>
            <person name="Habden X."/>
            <person name="Guo L."/>
            <person name="Tuo L."/>
            <person name="Jiang Z.K."/>
            <person name="Liu S.W."/>
            <person name="Liu X.F."/>
            <person name="Chen L."/>
            <person name="Li R.F."/>
            <person name="Zhang Y.Q."/>
            <person name="Sun C.H."/>
        </authorList>
    </citation>
    <scope>NUCLEOTIDE SEQUENCE [LARGE SCALE GENOMIC DNA]</scope>
    <source>
        <strain evidence="17 18">CGMCC 4.7182</strain>
    </source>
</reference>
<dbReference type="PANTHER" id="PTHR10638:SF86">
    <property type="entry name" value="COPPER AMINE OXIDASE 1-RELATED"/>
    <property type="match status" value="1"/>
</dbReference>
<organism evidence="17 18">
    <name type="scientific">Prauserella endophytica</name>
    <dbReference type="NCBI Taxonomy" id="1592324"/>
    <lineage>
        <taxon>Bacteria</taxon>
        <taxon>Bacillati</taxon>
        <taxon>Actinomycetota</taxon>
        <taxon>Actinomycetes</taxon>
        <taxon>Pseudonocardiales</taxon>
        <taxon>Pseudonocardiaceae</taxon>
        <taxon>Prauserella</taxon>
        <taxon>Prauserella coralliicola group</taxon>
    </lineage>
</organism>
<evidence type="ECO:0000256" key="4">
    <source>
        <dbReference type="ARBA" id="ARBA00007983"/>
    </source>
</evidence>
<protein>
    <recommendedName>
        <fullName evidence="12">Amine oxidase</fullName>
        <ecNumber evidence="12">1.4.3.-</ecNumber>
    </recommendedName>
</protein>
<dbReference type="InterPro" id="IPR015798">
    <property type="entry name" value="Cu_amine_oxidase_C"/>
</dbReference>
<dbReference type="Pfam" id="PF01179">
    <property type="entry name" value="Cu_amine_oxid"/>
    <property type="match status" value="1"/>
</dbReference>
<dbReference type="Pfam" id="PF02728">
    <property type="entry name" value="Cu_amine_oxidN3"/>
    <property type="match status" value="1"/>
</dbReference>
<comment type="catalytic activity">
    <reaction evidence="11">
        <text>a primary methyl amine + O2 + H2O = an aldehyde + H2O2 + NH4(+)</text>
        <dbReference type="Rhea" id="RHEA:16153"/>
        <dbReference type="ChEBI" id="CHEBI:15377"/>
        <dbReference type="ChEBI" id="CHEBI:15379"/>
        <dbReference type="ChEBI" id="CHEBI:16240"/>
        <dbReference type="ChEBI" id="CHEBI:17478"/>
        <dbReference type="ChEBI" id="CHEBI:28938"/>
        <dbReference type="ChEBI" id="CHEBI:228804"/>
        <dbReference type="EC" id="1.4.3.21"/>
    </reaction>
</comment>
<evidence type="ECO:0000256" key="8">
    <source>
        <dbReference type="ARBA" id="ARBA00023002"/>
    </source>
</evidence>
<comment type="subunit">
    <text evidence="5">Homodimer.</text>
</comment>
<comment type="cofactor">
    <cofactor evidence="2">
        <name>Mn(2+)</name>
        <dbReference type="ChEBI" id="CHEBI:29035"/>
    </cofactor>
</comment>
<dbReference type="InterPro" id="IPR036460">
    <property type="entry name" value="Cu_amine_oxidase_C_sf"/>
</dbReference>
<evidence type="ECO:0000259" key="15">
    <source>
        <dbReference type="Pfam" id="PF02728"/>
    </source>
</evidence>
<sequence>MTEPHPLAPLTADEITDVRKILEAGDVLRETTRFSYVGLAEPAKAAVARYERDGAEVERVARVLLLDVADGAAEDVRVCLTDRTVRARTPIRGEHGQVPVLAEEHDVVREIMAADEGWHAALRKRGIEDPSHVYLAALSAGRFESIPDQGRRLVRVLAHWRPDPSTMVWAHPVDGLVAYVDLIARKVVEIVDTGAVPIPEESGDYDDPAVAGPPRTTQRPIEITQPEGPSFTLEDGVLRWENWSVRLGYDMREGLVLHQLGFTDGGELRPIVYRASVAEMVVPYADPGPIRFWQNYFDTGEYQLGRLANSLELGCDCLGEITYVDAVVADGGGEPTTITNAICIHEEDAGVLWKHTDPSNGSRQTRRQRRLVVSFFVTVGNYDYGFYWYLYLDGTIELECKATGIVFTAHYDERIAPYASQVAPGLAAPYHQHLFNVRLDMSVDGDVNAVEEVEVARVPMGEGNPFGNAFTRSARRLTSEREAQRMAAPERGRVWHIVNPRRRNRLGGETGYVLTPQGLPTLLAAEDSAIHGRAAFAAKHLWVTRYDEAERFPAGDLVNQSPAGLGLPEYTKDDRDLDGADLVVWHTFGLTHFPRLEDWPVMPVDRCGFTLRPAGFFDRNPTLDVPAPGGSHCESHCHGDGA</sequence>
<dbReference type="RefSeq" id="WP_137094570.1">
    <property type="nucleotide sequence ID" value="NZ_SWMS01000004.1"/>
</dbReference>
<evidence type="ECO:0000313" key="18">
    <source>
        <dbReference type="Proteomes" id="UP000309992"/>
    </source>
</evidence>
<evidence type="ECO:0000256" key="1">
    <source>
        <dbReference type="ARBA" id="ARBA00001935"/>
    </source>
</evidence>
<evidence type="ECO:0000313" key="17">
    <source>
        <dbReference type="EMBL" id="TKG71785.1"/>
    </source>
</evidence>
<dbReference type="PROSITE" id="PS01164">
    <property type="entry name" value="COPPER_AMINE_OXID_1"/>
    <property type="match status" value="1"/>
</dbReference>
<dbReference type="Gene3D" id="2.70.98.20">
    <property type="entry name" value="Copper amine oxidase, catalytic domain"/>
    <property type="match status" value="1"/>
</dbReference>
<comment type="cofactor">
    <cofactor evidence="12">
        <name>Cu cation</name>
        <dbReference type="ChEBI" id="CHEBI:23378"/>
    </cofactor>
    <text evidence="12">Contains 1 topaquinone per subunit.</text>
</comment>
<dbReference type="EMBL" id="SWMS01000004">
    <property type="protein sequence ID" value="TKG71785.1"/>
    <property type="molecule type" value="Genomic_DNA"/>
</dbReference>
<dbReference type="InterPro" id="IPR054157">
    <property type="entry name" value="AGAO-like_N2"/>
</dbReference>
<evidence type="ECO:0000256" key="5">
    <source>
        <dbReference type="ARBA" id="ARBA00011738"/>
    </source>
</evidence>
<evidence type="ECO:0000256" key="10">
    <source>
        <dbReference type="ARBA" id="ARBA00023211"/>
    </source>
</evidence>
<accession>A0ABY2S7A1</accession>
<comment type="PTM">
    <text evidence="12">Topaquinone (TPQ) is generated by copper-dependent autoxidation of a specific tyrosyl residue.</text>
</comment>
<keyword evidence="8 12" id="KW-0560">Oxidoreductase</keyword>
<dbReference type="InterPro" id="IPR049948">
    <property type="entry name" value="Cu_Am_ox_TPQ-bd"/>
</dbReference>
<dbReference type="SUPFAM" id="SSF49998">
    <property type="entry name" value="Amine oxidase catalytic domain"/>
    <property type="match status" value="1"/>
</dbReference>
<evidence type="ECO:0000259" key="16">
    <source>
        <dbReference type="Pfam" id="PF21994"/>
    </source>
</evidence>
<dbReference type="Gene3D" id="3.10.450.40">
    <property type="match status" value="2"/>
</dbReference>
<evidence type="ECO:0000256" key="11">
    <source>
        <dbReference type="ARBA" id="ARBA00048032"/>
    </source>
</evidence>
<dbReference type="Pfam" id="PF21994">
    <property type="entry name" value="AGAO-like_N2"/>
    <property type="match status" value="1"/>
</dbReference>
<comment type="similarity">
    <text evidence="4 12">Belongs to the copper/topaquinone oxidase family.</text>
</comment>
<keyword evidence="10" id="KW-0464">Manganese</keyword>
<feature type="domain" description="Copper amine oxidase catalytic" evidence="14">
    <location>
        <begin position="221"/>
        <end position="623"/>
    </location>
</feature>
<dbReference type="PANTHER" id="PTHR10638">
    <property type="entry name" value="COPPER AMINE OXIDASE"/>
    <property type="match status" value="1"/>
</dbReference>
<dbReference type="InterPro" id="IPR016182">
    <property type="entry name" value="Cu_amine_oxidase_N-reg"/>
</dbReference>
<evidence type="ECO:0000256" key="7">
    <source>
        <dbReference type="ARBA" id="ARBA00022772"/>
    </source>
</evidence>
<evidence type="ECO:0000256" key="3">
    <source>
        <dbReference type="ARBA" id="ARBA00001947"/>
    </source>
</evidence>
<dbReference type="InterPro" id="IPR000269">
    <property type="entry name" value="Cu_amine_oxidase"/>
</dbReference>
<dbReference type="NCBIfam" id="NF008559">
    <property type="entry name" value="PRK11504.1"/>
    <property type="match status" value="1"/>
</dbReference>
<dbReference type="InterPro" id="IPR049947">
    <property type="entry name" value="Cu_Am_Ox_Cu-bd"/>
</dbReference>
<evidence type="ECO:0000256" key="9">
    <source>
        <dbReference type="ARBA" id="ARBA00023008"/>
    </source>
</evidence>
<dbReference type="InterPro" id="IPR015802">
    <property type="entry name" value="Cu_amine_oxidase_N3"/>
</dbReference>
<gene>
    <name evidence="17" type="ORF">FCN18_09820</name>
</gene>
<dbReference type="EC" id="1.4.3.-" evidence="12"/>
<comment type="cofactor">
    <cofactor evidence="3">
        <name>Zn(2+)</name>
        <dbReference type="ChEBI" id="CHEBI:29105"/>
    </cofactor>
</comment>
<evidence type="ECO:0000256" key="12">
    <source>
        <dbReference type="RuleBase" id="RU000672"/>
    </source>
</evidence>
<comment type="caution">
    <text evidence="17">The sequence shown here is derived from an EMBL/GenBank/DDBJ whole genome shotgun (WGS) entry which is preliminary data.</text>
</comment>
<evidence type="ECO:0000256" key="2">
    <source>
        <dbReference type="ARBA" id="ARBA00001936"/>
    </source>
</evidence>
<dbReference type="PROSITE" id="PS01165">
    <property type="entry name" value="COPPER_AMINE_OXID_2"/>
    <property type="match status" value="1"/>
</dbReference>
<evidence type="ECO:0000256" key="13">
    <source>
        <dbReference type="SAM" id="MobiDB-lite"/>
    </source>
</evidence>
<name>A0ABY2S7A1_9PSEU</name>
<dbReference type="Proteomes" id="UP000309992">
    <property type="component" value="Unassembled WGS sequence"/>
</dbReference>
<keyword evidence="7 12" id="KW-0801">TPQ</keyword>
<proteinExistence type="inferred from homology"/>
<evidence type="ECO:0000256" key="6">
    <source>
        <dbReference type="ARBA" id="ARBA00022723"/>
    </source>
</evidence>
<feature type="domain" description="Copper amine oxidase N3-terminal" evidence="15">
    <location>
        <begin position="99"/>
        <end position="199"/>
    </location>
</feature>
<dbReference type="SUPFAM" id="SSF54416">
    <property type="entry name" value="Amine oxidase N-terminal region"/>
    <property type="match status" value="2"/>
</dbReference>
<keyword evidence="6 12" id="KW-0479">Metal-binding</keyword>
<feature type="region of interest" description="Disordered" evidence="13">
    <location>
        <begin position="198"/>
        <end position="220"/>
    </location>
</feature>
<keyword evidence="9 12" id="KW-0186">Copper</keyword>
<feature type="domain" description="AGAO-like N2" evidence="16">
    <location>
        <begin position="11"/>
        <end position="86"/>
    </location>
</feature>
<keyword evidence="18" id="KW-1185">Reference proteome</keyword>